<comment type="caution">
    <text evidence="1">The sequence shown here is derived from an EMBL/GenBank/DDBJ whole genome shotgun (WGS) entry which is preliminary data.</text>
</comment>
<keyword evidence="2" id="KW-1185">Reference proteome</keyword>
<dbReference type="Proteomes" id="UP001469553">
    <property type="component" value="Unassembled WGS sequence"/>
</dbReference>
<proteinExistence type="predicted"/>
<accession>A0ABV0ZA22</accession>
<dbReference type="EMBL" id="JAHRIP010056782">
    <property type="protein sequence ID" value="MEQ2302465.1"/>
    <property type="molecule type" value="Genomic_DNA"/>
</dbReference>
<sequence>MKPQTLFCVNVGILEIFKCSLHLFLRRCLSAGNEQGFLLYSLFVADLSLVETCRCFISCVAKHAPEQRLGGTCCQQLHSLTKPRGSVGRVVILQFESSGFSFSFLLPHVDVPLGKALNLTLPTDLGIGA</sequence>
<evidence type="ECO:0000313" key="2">
    <source>
        <dbReference type="Proteomes" id="UP001469553"/>
    </source>
</evidence>
<protein>
    <submittedName>
        <fullName evidence="1">Uncharacterized protein</fullName>
    </submittedName>
</protein>
<gene>
    <name evidence="1" type="ORF">AMECASPLE_007066</name>
</gene>
<reference evidence="1 2" key="1">
    <citation type="submission" date="2021-06" db="EMBL/GenBank/DDBJ databases">
        <authorList>
            <person name="Palmer J.M."/>
        </authorList>
    </citation>
    <scope>NUCLEOTIDE SEQUENCE [LARGE SCALE GENOMIC DNA]</scope>
    <source>
        <strain evidence="1 2">AS_MEX2019</strain>
        <tissue evidence="1">Muscle</tissue>
    </source>
</reference>
<organism evidence="1 2">
    <name type="scientific">Ameca splendens</name>
    <dbReference type="NCBI Taxonomy" id="208324"/>
    <lineage>
        <taxon>Eukaryota</taxon>
        <taxon>Metazoa</taxon>
        <taxon>Chordata</taxon>
        <taxon>Craniata</taxon>
        <taxon>Vertebrata</taxon>
        <taxon>Euteleostomi</taxon>
        <taxon>Actinopterygii</taxon>
        <taxon>Neopterygii</taxon>
        <taxon>Teleostei</taxon>
        <taxon>Neoteleostei</taxon>
        <taxon>Acanthomorphata</taxon>
        <taxon>Ovalentaria</taxon>
        <taxon>Atherinomorphae</taxon>
        <taxon>Cyprinodontiformes</taxon>
        <taxon>Goodeidae</taxon>
        <taxon>Ameca</taxon>
    </lineage>
</organism>
<evidence type="ECO:0000313" key="1">
    <source>
        <dbReference type="EMBL" id="MEQ2302465.1"/>
    </source>
</evidence>
<name>A0ABV0ZA22_9TELE</name>